<evidence type="ECO:0000313" key="3">
    <source>
        <dbReference type="EMBL" id="MSS15416.1"/>
    </source>
</evidence>
<feature type="transmembrane region" description="Helical" evidence="1">
    <location>
        <begin position="35"/>
        <end position="54"/>
    </location>
</feature>
<evidence type="ECO:0000256" key="1">
    <source>
        <dbReference type="SAM" id="Phobius"/>
    </source>
</evidence>
<dbReference type="Pfam" id="PF05569">
    <property type="entry name" value="Peptidase_M56"/>
    <property type="match status" value="1"/>
</dbReference>
<evidence type="ECO:0000313" key="4">
    <source>
        <dbReference type="Proteomes" id="UP000481852"/>
    </source>
</evidence>
<keyword evidence="1" id="KW-1133">Transmembrane helix</keyword>
<evidence type="ECO:0000259" key="2">
    <source>
        <dbReference type="Pfam" id="PF05569"/>
    </source>
</evidence>
<dbReference type="EMBL" id="VULZ01000011">
    <property type="protein sequence ID" value="MSS15416.1"/>
    <property type="molecule type" value="Genomic_DNA"/>
</dbReference>
<keyword evidence="1" id="KW-0812">Transmembrane</keyword>
<accession>A0A6L5X8T6</accession>
<feature type="domain" description="Peptidase M56" evidence="2">
    <location>
        <begin position="89"/>
        <end position="257"/>
    </location>
</feature>
<feature type="transmembrane region" description="Helical" evidence="1">
    <location>
        <begin position="6"/>
        <end position="23"/>
    </location>
</feature>
<dbReference type="InterPro" id="IPR052173">
    <property type="entry name" value="Beta-lactam_resp_regulator"/>
</dbReference>
<dbReference type="InterPro" id="IPR008756">
    <property type="entry name" value="Peptidase_M56"/>
</dbReference>
<dbReference type="AlphaFoldDB" id="A0A6L5X8T6"/>
<name>A0A6L5X8T6_9FIRM</name>
<dbReference type="PANTHER" id="PTHR34978">
    <property type="entry name" value="POSSIBLE SENSOR-TRANSDUCER PROTEIN BLAR"/>
    <property type="match status" value="1"/>
</dbReference>
<gene>
    <name evidence="3" type="ORF">FYJ35_10275</name>
</gene>
<dbReference type="Proteomes" id="UP000481852">
    <property type="component" value="Unassembled WGS sequence"/>
</dbReference>
<keyword evidence="1" id="KW-0472">Membrane</keyword>
<proteinExistence type="predicted"/>
<comment type="caution">
    <text evidence="3">The sequence shown here is derived from an EMBL/GenBank/DDBJ whole genome shotgun (WGS) entry which is preliminary data.</text>
</comment>
<feature type="transmembrane region" description="Helical" evidence="1">
    <location>
        <begin position="195"/>
        <end position="218"/>
    </location>
</feature>
<reference evidence="3 4" key="1">
    <citation type="submission" date="2019-08" db="EMBL/GenBank/DDBJ databases">
        <title>In-depth cultivation of the pig gut microbiome towards novel bacterial diversity and tailored functional studies.</title>
        <authorList>
            <person name="Wylensek D."/>
            <person name="Hitch T.C.A."/>
            <person name="Clavel T."/>
        </authorList>
    </citation>
    <scope>NUCLEOTIDE SEQUENCE [LARGE SCALE GENOMIC DNA]</scope>
    <source>
        <strain evidence="3 4">Oil+RF-744-WCA-WT-11</strain>
    </source>
</reference>
<keyword evidence="4" id="KW-1185">Reference proteome</keyword>
<dbReference type="CDD" id="cd07341">
    <property type="entry name" value="M56_BlaR1_MecR1_like"/>
    <property type="match status" value="1"/>
</dbReference>
<feature type="transmembrane region" description="Helical" evidence="1">
    <location>
        <begin position="92"/>
        <end position="113"/>
    </location>
</feature>
<protein>
    <submittedName>
        <fullName evidence="3">M56 family metallopeptidase</fullName>
    </submittedName>
</protein>
<dbReference type="RefSeq" id="WP_154526237.1">
    <property type="nucleotide sequence ID" value="NZ_VULZ01000011.1"/>
</dbReference>
<sequence>MNLLFTMSLAGVIPLVPYYFLKATGICTGIQLRRLLKLSIFFFLCPIQVLKYIFPFKFPAFMYQLSNKIYLKREGYTIIKMYDGSYYPVPNWMLIIAIVWTATVICIATIYSLKYRKFKTLLLEKSNPVPEKQIDITIYSNHSAHIHCNISTLIRTPFVIGILTPEIFLPDTKLTEEELSMVLLHETAHVRYKDLLYKSLCFVICLIHWFNPFAWLLLQEYADVSEIVCDECVIHTYTTKEQRKRYATFLLQSITEGEYIADCSITKQYDFSNTDTIFISGSEESSHNNELMKNSVIEEQYNFSVFNEIFIEESGKQRAVLSGNEQRKALCRHSFISGFIVRHIKNHKGDAL</sequence>
<organism evidence="3 4">
    <name type="scientific">Porcincola intestinalis</name>
    <dbReference type="NCBI Taxonomy" id="2606632"/>
    <lineage>
        <taxon>Bacteria</taxon>
        <taxon>Bacillati</taxon>
        <taxon>Bacillota</taxon>
        <taxon>Clostridia</taxon>
        <taxon>Lachnospirales</taxon>
        <taxon>Lachnospiraceae</taxon>
        <taxon>Porcincola</taxon>
    </lineage>
</organism>
<dbReference type="PANTHER" id="PTHR34978:SF3">
    <property type="entry name" value="SLR0241 PROTEIN"/>
    <property type="match status" value="1"/>
</dbReference>